<evidence type="ECO:0000259" key="6">
    <source>
        <dbReference type="Pfam" id="PF08281"/>
    </source>
</evidence>
<dbReference type="InterPro" id="IPR014284">
    <property type="entry name" value="RNA_pol_sigma-70_dom"/>
</dbReference>
<keyword evidence="3" id="KW-0731">Sigma factor</keyword>
<dbReference type="InterPro" id="IPR039425">
    <property type="entry name" value="RNA_pol_sigma-70-like"/>
</dbReference>
<evidence type="ECO:0000256" key="4">
    <source>
        <dbReference type="ARBA" id="ARBA00023163"/>
    </source>
</evidence>
<accession>A0AAU9ATS0</accession>
<dbReference type="CDD" id="cd06171">
    <property type="entry name" value="Sigma70_r4"/>
    <property type="match status" value="1"/>
</dbReference>
<organism evidence="7 8">
    <name type="scientific">Lysobacter enzymogenes</name>
    <dbReference type="NCBI Taxonomy" id="69"/>
    <lineage>
        <taxon>Bacteria</taxon>
        <taxon>Pseudomonadati</taxon>
        <taxon>Pseudomonadota</taxon>
        <taxon>Gammaproteobacteria</taxon>
        <taxon>Lysobacterales</taxon>
        <taxon>Lysobacteraceae</taxon>
        <taxon>Lysobacter</taxon>
    </lineage>
</organism>
<evidence type="ECO:0000256" key="2">
    <source>
        <dbReference type="ARBA" id="ARBA00023015"/>
    </source>
</evidence>
<feature type="domain" description="RNA polymerase sigma factor 70 region 4 type 2" evidence="6">
    <location>
        <begin position="149"/>
        <end position="201"/>
    </location>
</feature>
<dbReference type="SUPFAM" id="SSF88946">
    <property type="entry name" value="Sigma2 domain of RNA polymerase sigma factors"/>
    <property type="match status" value="1"/>
</dbReference>
<dbReference type="InterPro" id="IPR036388">
    <property type="entry name" value="WH-like_DNA-bd_sf"/>
</dbReference>
<reference evidence="7 8" key="1">
    <citation type="journal article" date="2017" name="DNA Res.">
        <title>Complete genome sequence and expression profile of the commercial lytic enzyme producer Lysobacter enzymogenes M497-1.</title>
        <authorList>
            <person name="Takami H."/>
            <person name="Toyoda A."/>
            <person name="Uchiyama I."/>
            <person name="Itoh T."/>
            <person name="Takaki Y."/>
            <person name="Arai W."/>
            <person name="Nishi S."/>
            <person name="Kawai M."/>
            <person name="Shinya K."/>
            <person name="Ikeda H."/>
        </authorList>
    </citation>
    <scope>NUCLEOTIDE SEQUENCE [LARGE SCALE GENOMIC DNA]</scope>
    <source>
        <strain evidence="7 8">M497-1</strain>
    </source>
</reference>
<keyword evidence="4" id="KW-0804">Transcription</keyword>
<dbReference type="NCBIfam" id="TIGR02937">
    <property type="entry name" value="sigma70-ECF"/>
    <property type="match status" value="1"/>
</dbReference>
<dbReference type="GO" id="GO:0016987">
    <property type="term" value="F:sigma factor activity"/>
    <property type="evidence" value="ECO:0007669"/>
    <property type="project" value="UniProtKB-KW"/>
</dbReference>
<sequence length="207" mass="22657">MYGLPAVDAASLVTQSMTESPADPSSVPANEAQAQLLRAALGDRSAFEALFRNVSGALLAVCLRLIPDRAEAEDVLQESFVAIWHKADQFDPQRATAMTWMIAIARNKAIDRLRGSAHAIKRASIELADELGDEAPSPAARAEAISDAELLRTCLEALEPRRRQLIRTAFFEGETYEELAQRTGSPIGSVKSWIRRGLLQLRACLEQ</sequence>
<gene>
    <name evidence="7" type="ORF">LEN_2460</name>
</gene>
<dbReference type="EMBL" id="AP014940">
    <property type="protein sequence ID" value="BAV97947.1"/>
    <property type="molecule type" value="Genomic_DNA"/>
</dbReference>
<evidence type="ECO:0000313" key="8">
    <source>
        <dbReference type="Proteomes" id="UP000218824"/>
    </source>
</evidence>
<dbReference type="PANTHER" id="PTHR43133">
    <property type="entry name" value="RNA POLYMERASE ECF-TYPE SIGMA FACTO"/>
    <property type="match status" value="1"/>
</dbReference>
<dbReference type="InterPro" id="IPR013324">
    <property type="entry name" value="RNA_pol_sigma_r3/r4-like"/>
</dbReference>
<evidence type="ECO:0000256" key="3">
    <source>
        <dbReference type="ARBA" id="ARBA00023082"/>
    </source>
</evidence>
<evidence type="ECO:0000259" key="5">
    <source>
        <dbReference type="Pfam" id="PF04542"/>
    </source>
</evidence>
<feature type="domain" description="RNA polymerase sigma-70 region 2" evidence="5">
    <location>
        <begin position="50"/>
        <end position="115"/>
    </location>
</feature>
<dbReference type="Gene3D" id="1.10.10.10">
    <property type="entry name" value="Winged helix-like DNA-binding domain superfamily/Winged helix DNA-binding domain"/>
    <property type="match status" value="1"/>
</dbReference>
<evidence type="ECO:0000256" key="1">
    <source>
        <dbReference type="ARBA" id="ARBA00010641"/>
    </source>
</evidence>
<dbReference type="PANTHER" id="PTHR43133:SF62">
    <property type="entry name" value="RNA POLYMERASE SIGMA FACTOR SIGZ"/>
    <property type="match status" value="1"/>
</dbReference>
<dbReference type="Pfam" id="PF08281">
    <property type="entry name" value="Sigma70_r4_2"/>
    <property type="match status" value="1"/>
</dbReference>
<protein>
    <submittedName>
        <fullName evidence="7">RNA polymerase sigma factor</fullName>
    </submittedName>
</protein>
<dbReference type="GO" id="GO:0003677">
    <property type="term" value="F:DNA binding"/>
    <property type="evidence" value="ECO:0007669"/>
    <property type="project" value="InterPro"/>
</dbReference>
<evidence type="ECO:0000313" key="7">
    <source>
        <dbReference type="EMBL" id="BAV97947.1"/>
    </source>
</evidence>
<dbReference type="InterPro" id="IPR013249">
    <property type="entry name" value="RNA_pol_sigma70_r4_t2"/>
</dbReference>
<dbReference type="InterPro" id="IPR007627">
    <property type="entry name" value="RNA_pol_sigma70_r2"/>
</dbReference>
<dbReference type="KEGG" id="lem:LEN_2460"/>
<dbReference type="Pfam" id="PF04542">
    <property type="entry name" value="Sigma70_r2"/>
    <property type="match status" value="1"/>
</dbReference>
<dbReference type="AlphaFoldDB" id="A0AAU9ATS0"/>
<dbReference type="GO" id="GO:0006352">
    <property type="term" value="P:DNA-templated transcription initiation"/>
    <property type="evidence" value="ECO:0007669"/>
    <property type="project" value="InterPro"/>
</dbReference>
<dbReference type="Proteomes" id="UP000218824">
    <property type="component" value="Chromosome"/>
</dbReference>
<dbReference type="InterPro" id="IPR013325">
    <property type="entry name" value="RNA_pol_sigma_r2"/>
</dbReference>
<dbReference type="Gene3D" id="1.10.1740.10">
    <property type="match status" value="1"/>
</dbReference>
<keyword evidence="2" id="KW-0805">Transcription regulation</keyword>
<dbReference type="SUPFAM" id="SSF88659">
    <property type="entry name" value="Sigma3 and sigma4 domains of RNA polymerase sigma factors"/>
    <property type="match status" value="1"/>
</dbReference>
<comment type="similarity">
    <text evidence="1">Belongs to the sigma-70 factor family. ECF subfamily.</text>
</comment>
<proteinExistence type="inferred from homology"/>
<name>A0AAU9ATS0_LYSEN</name>